<dbReference type="SUPFAM" id="SSF53613">
    <property type="entry name" value="Ribokinase-like"/>
    <property type="match status" value="1"/>
</dbReference>
<reference evidence="2 3" key="1">
    <citation type="submission" date="2020-12" db="EMBL/GenBank/DDBJ databases">
        <title>Metabolic potential, ecology and presence of endohyphal bacteria is reflected in genomic diversity of Mucoromycotina.</title>
        <authorList>
            <person name="Muszewska A."/>
            <person name="Okrasinska A."/>
            <person name="Steczkiewicz K."/>
            <person name="Drgas O."/>
            <person name="Orlowska M."/>
            <person name="Perlinska-Lenart U."/>
            <person name="Aleksandrzak-Piekarczyk T."/>
            <person name="Szatraj K."/>
            <person name="Zielenkiewicz U."/>
            <person name="Pilsyk S."/>
            <person name="Malc E."/>
            <person name="Mieczkowski P."/>
            <person name="Kruszewska J.S."/>
            <person name="Biernat P."/>
            <person name="Pawlowska J."/>
        </authorList>
    </citation>
    <scope>NUCLEOTIDE SEQUENCE [LARGE SCALE GENOMIC DNA]</scope>
    <source>
        <strain evidence="2 3">CBS 142.35</strain>
    </source>
</reference>
<dbReference type="AlphaFoldDB" id="A0A8H7VKP0"/>
<dbReference type="Gene3D" id="3.40.1190.20">
    <property type="match status" value="1"/>
</dbReference>
<sequence>MTDTLISPIYGSLGSLIIDDIVYEDGTKETNILGGAGIYAIYGMRIWINSPESKKIGYIAQEGFDHPLDIVKQLERLDITLRRQQHANLHTTRGLNTFGPNDHRDFEYIHPIIRLTAQDPPDSWIKSLRVMHLICSPERAIEIVTEWRERGGTSTAFIWEPVPWSCLAECYEMVCEAAKLVDILTPNHEEAAALLGNPKLDPETCAKKLYNAIDSNTNIVIRSGKLGAVVTTHNNTTEWVPAYWKEHDSDKIRDVTGAGNAFCGGLCIGWVASNGDAVMAARYGAVSASYIVEQVGLPTLKDNNQWNEGPSAQERLQKIL</sequence>
<evidence type="ECO:0000259" key="1">
    <source>
        <dbReference type="Pfam" id="PF00294"/>
    </source>
</evidence>
<protein>
    <recommendedName>
        <fullName evidence="1">Carbohydrate kinase PfkB domain-containing protein</fullName>
    </recommendedName>
</protein>
<evidence type="ECO:0000313" key="2">
    <source>
        <dbReference type="EMBL" id="KAG2220013.1"/>
    </source>
</evidence>
<dbReference type="Proteomes" id="UP000646827">
    <property type="component" value="Unassembled WGS sequence"/>
</dbReference>
<feature type="domain" description="Carbohydrate kinase PfkB" evidence="1">
    <location>
        <begin position="136"/>
        <end position="297"/>
    </location>
</feature>
<name>A0A8H7VKP0_9FUNG</name>
<dbReference type="PANTHER" id="PTHR47098:SF2">
    <property type="entry name" value="PROTEIN MAK32"/>
    <property type="match status" value="1"/>
</dbReference>
<dbReference type="InterPro" id="IPR029056">
    <property type="entry name" value="Ribokinase-like"/>
</dbReference>
<dbReference type="EMBL" id="JAEPRB010000155">
    <property type="protein sequence ID" value="KAG2220013.1"/>
    <property type="molecule type" value="Genomic_DNA"/>
</dbReference>
<keyword evidence="3" id="KW-1185">Reference proteome</keyword>
<dbReference type="InterPro" id="IPR011611">
    <property type="entry name" value="PfkB_dom"/>
</dbReference>
<proteinExistence type="predicted"/>
<accession>A0A8H7VKP0</accession>
<organism evidence="2 3">
    <name type="scientific">Circinella minor</name>
    <dbReference type="NCBI Taxonomy" id="1195481"/>
    <lineage>
        <taxon>Eukaryota</taxon>
        <taxon>Fungi</taxon>
        <taxon>Fungi incertae sedis</taxon>
        <taxon>Mucoromycota</taxon>
        <taxon>Mucoromycotina</taxon>
        <taxon>Mucoromycetes</taxon>
        <taxon>Mucorales</taxon>
        <taxon>Lichtheimiaceae</taxon>
        <taxon>Circinella</taxon>
    </lineage>
</organism>
<dbReference type="OrthoDB" id="497927at2759"/>
<dbReference type="Pfam" id="PF00294">
    <property type="entry name" value="PfkB"/>
    <property type="match status" value="1"/>
</dbReference>
<comment type="caution">
    <text evidence="2">The sequence shown here is derived from an EMBL/GenBank/DDBJ whole genome shotgun (WGS) entry which is preliminary data.</text>
</comment>
<gene>
    <name evidence="2" type="ORF">INT45_010381</name>
</gene>
<dbReference type="PANTHER" id="PTHR47098">
    <property type="entry name" value="PROTEIN MAK32"/>
    <property type="match status" value="1"/>
</dbReference>
<evidence type="ECO:0000313" key="3">
    <source>
        <dbReference type="Proteomes" id="UP000646827"/>
    </source>
</evidence>